<dbReference type="InterPro" id="IPR011674">
    <property type="entry name" value="DUF1616"/>
</dbReference>
<dbReference type="AlphaFoldDB" id="X0X2F5"/>
<sequence>MDDTNNNNIKEINKSSKKEFDILLKICLIIGIVIISGFIIYQAFKPEPGYVTFGILNENQQAENYPTEASINVNISFYLTVENYLDRDFSYQIQIKKGDNMTSMNPHSGSDGNLNFTIGNFTLEEKHSWLSAKLNVSFSEVGENQIIIAELWQIKNSEMEFFNILWLRLNITS</sequence>
<dbReference type="EMBL" id="BARS01045129">
    <property type="protein sequence ID" value="GAG29597.1"/>
    <property type="molecule type" value="Genomic_DNA"/>
</dbReference>
<protein>
    <recommendedName>
        <fullName evidence="2">DUF1616 domain-containing protein</fullName>
    </recommendedName>
</protein>
<keyword evidence="1" id="KW-0472">Membrane</keyword>
<evidence type="ECO:0000259" key="2">
    <source>
        <dbReference type="Pfam" id="PF07760"/>
    </source>
</evidence>
<feature type="transmembrane region" description="Helical" evidence="1">
    <location>
        <begin position="22"/>
        <end position="44"/>
    </location>
</feature>
<evidence type="ECO:0000313" key="3">
    <source>
        <dbReference type="EMBL" id="GAG29597.1"/>
    </source>
</evidence>
<feature type="domain" description="DUF1616" evidence="2">
    <location>
        <begin position="13"/>
        <end position="143"/>
    </location>
</feature>
<accession>X0X2F5</accession>
<dbReference type="Pfam" id="PF07760">
    <property type="entry name" value="DUF1616"/>
    <property type="match status" value="1"/>
</dbReference>
<proteinExistence type="predicted"/>
<keyword evidence="1" id="KW-1133">Transmembrane helix</keyword>
<organism evidence="3">
    <name type="scientific">marine sediment metagenome</name>
    <dbReference type="NCBI Taxonomy" id="412755"/>
    <lineage>
        <taxon>unclassified sequences</taxon>
        <taxon>metagenomes</taxon>
        <taxon>ecological metagenomes</taxon>
    </lineage>
</organism>
<reference evidence="3" key="1">
    <citation type="journal article" date="2014" name="Front. Microbiol.">
        <title>High frequency of phylogenetically diverse reductive dehalogenase-homologous genes in deep subseafloor sedimentary metagenomes.</title>
        <authorList>
            <person name="Kawai M."/>
            <person name="Futagami T."/>
            <person name="Toyoda A."/>
            <person name="Takaki Y."/>
            <person name="Nishi S."/>
            <person name="Hori S."/>
            <person name="Arai W."/>
            <person name="Tsubouchi T."/>
            <person name="Morono Y."/>
            <person name="Uchiyama I."/>
            <person name="Ito T."/>
            <person name="Fujiyama A."/>
            <person name="Inagaki F."/>
            <person name="Takami H."/>
        </authorList>
    </citation>
    <scope>NUCLEOTIDE SEQUENCE</scope>
    <source>
        <strain evidence="3">Expedition CK06-06</strain>
    </source>
</reference>
<name>X0X2F5_9ZZZZ</name>
<gene>
    <name evidence="3" type="ORF">S01H1_68074</name>
</gene>
<keyword evidence="1" id="KW-0812">Transmembrane</keyword>
<evidence type="ECO:0000256" key="1">
    <source>
        <dbReference type="SAM" id="Phobius"/>
    </source>
</evidence>
<comment type="caution">
    <text evidence="3">The sequence shown here is derived from an EMBL/GenBank/DDBJ whole genome shotgun (WGS) entry which is preliminary data.</text>
</comment>